<evidence type="ECO:0000313" key="2">
    <source>
        <dbReference type="Proteomes" id="UP000504618"/>
    </source>
</evidence>
<dbReference type="GeneID" id="112463501"/>
<feature type="region of interest" description="Disordered" evidence="1">
    <location>
        <begin position="1"/>
        <end position="42"/>
    </location>
</feature>
<accession>A0A6J1QT93</accession>
<dbReference type="PANTHER" id="PTHR45823">
    <property type="entry name" value="T-SNARE COILED-COIL HOMOLOGY DOMAIN-CONTAINING PROTEIN"/>
    <property type="match status" value="1"/>
</dbReference>
<protein>
    <submittedName>
        <fullName evidence="3 4">Uncharacterized protein LOC112463501</fullName>
    </submittedName>
</protein>
<evidence type="ECO:0000256" key="1">
    <source>
        <dbReference type="SAM" id="MobiDB-lite"/>
    </source>
</evidence>
<evidence type="ECO:0000313" key="4">
    <source>
        <dbReference type="RefSeq" id="XP_024885693.1"/>
    </source>
</evidence>
<keyword evidence="2" id="KW-1185">Reference proteome</keyword>
<gene>
    <name evidence="3 4" type="primary">LOC112463501</name>
</gene>
<dbReference type="RefSeq" id="XP_024885693.1">
    <property type="nucleotide sequence ID" value="XM_025029925.1"/>
</dbReference>
<dbReference type="AlphaFoldDB" id="A0A6J1QT93"/>
<feature type="region of interest" description="Disordered" evidence="1">
    <location>
        <begin position="68"/>
        <end position="114"/>
    </location>
</feature>
<organism evidence="2 3">
    <name type="scientific">Temnothorax curvispinosus</name>
    <dbReference type="NCBI Taxonomy" id="300111"/>
    <lineage>
        <taxon>Eukaryota</taxon>
        <taxon>Metazoa</taxon>
        <taxon>Ecdysozoa</taxon>
        <taxon>Arthropoda</taxon>
        <taxon>Hexapoda</taxon>
        <taxon>Insecta</taxon>
        <taxon>Pterygota</taxon>
        <taxon>Neoptera</taxon>
        <taxon>Endopterygota</taxon>
        <taxon>Hymenoptera</taxon>
        <taxon>Apocrita</taxon>
        <taxon>Aculeata</taxon>
        <taxon>Formicoidea</taxon>
        <taxon>Formicidae</taxon>
        <taxon>Myrmicinae</taxon>
        <taxon>Temnothorax</taxon>
    </lineage>
</organism>
<reference evidence="3 4" key="1">
    <citation type="submission" date="2025-04" db="UniProtKB">
        <authorList>
            <consortium name="RefSeq"/>
        </authorList>
    </citation>
    <scope>IDENTIFICATION</scope>
    <source>
        <tissue evidence="3 4">Whole body</tissue>
    </source>
</reference>
<dbReference type="RefSeq" id="XP_024885692.1">
    <property type="nucleotide sequence ID" value="XM_025029924.1"/>
</dbReference>
<sequence>MASTEPAPTLRKRARMGTPRPRGPQLEAETEIQRAGPSAPQLSAEAEIVRAMLQEMRQIREEHAAAALMRQRDTEPQRQERSQLSPSVNRAHADSGSRVAVVNCGGEDPRRETEWGQNIKLKPDTYDGTIPLREFFSQFELIARANGWSDASKTIILASCLRGKARSILENVQDLENLDYVELKSKLELRFGEGLHSQNYYLLFTNRKQKFGEDLAELGSDLERLARLAYPECPFPVRDKIACSQFISALSNGFIRRTFQLEGVTSLKFAIERAKVVKIIQGDSFEKRKKLYNNIFERKNGKDARKENNEEKEGEMKIVGKGNRRGGQFGAGQKKRMLDLWENGAFPV</sequence>
<name>A0A6J1QT93_9HYME</name>
<dbReference type="PANTHER" id="PTHR45823:SF1">
    <property type="entry name" value="T-SNARE COILED-COIL HOMOLOGY DOMAIN-CONTAINING PROTEIN"/>
    <property type="match status" value="1"/>
</dbReference>
<proteinExistence type="predicted"/>
<dbReference type="Proteomes" id="UP000504618">
    <property type="component" value="Unplaced"/>
</dbReference>
<feature type="compositionally biased region" description="Basic and acidic residues" evidence="1">
    <location>
        <begin position="68"/>
        <end position="81"/>
    </location>
</feature>
<evidence type="ECO:0000313" key="3">
    <source>
        <dbReference type="RefSeq" id="XP_024885692.1"/>
    </source>
</evidence>